<organism evidence="1">
    <name type="scientific">Talaromyces marneffei PM1</name>
    <dbReference type="NCBI Taxonomy" id="1077442"/>
    <lineage>
        <taxon>Eukaryota</taxon>
        <taxon>Fungi</taxon>
        <taxon>Dikarya</taxon>
        <taxon>Ascomycota</taxon>
        <taxon>Pezizomycotina</taxon>
        <taxon>Eurotiomycetes</taxon>
        <taxon>Eurotiomycetidae</taxon>
        <taxon>Eurotiales</taxon>
        <taxon>Trichocomaceae</taxon>
        <taxon>Talaromyces</taxon>
        <taxon>Talaromyces sect. Talaromyces</taxon>
    </lineage>
</organism>
<dbReference type="AlphaFoldDB" id="A0A093XBF9"/>
<proteinExistence type="predicted"/>
<evidence type="ECO:0000313" key="1">
    <source>
        <dbReference type="EMBL" id="KFX42528.1"/>
    </source>
</evidence>
<dbReference type="EMBL" id="JPOX01000043">
    <property type="protein sequence ID" value="KFX42528.1"/>
    <property type="molecule type" value="Genomic_DNA"/>
</dbReference>
<gene>
    <name evidence="1" type="ORF">GQ26_0430170</name>
</gene>
<reference key="1">
    <citation type="journal article" date="2014" name="PLoS Genet.">
        <title>Signature Gene Expression Reveals Novel Clues to the Molecular Mechanisms of Dimorphic Transition in Penicillium marneffei.</title>
        <authorList>
            <person name="Yang E."/>
            <person name="Wang G."/>
            <person name="Cai J."/>
            <person name="Woo P.C."/>
            <person name="Lau S.K."/>
            <person name="Yuen K.-Y."/>
            <person name="Chow W.-N."/>
            <person name="Lin X."/>
        </authorList>
    </citation>
    <scope>NUCLEOTIDE SEQUENCE [LARGE SCALE GENOMIC DNA]</scope>
    <source>
        <strain>PM1</strain>
    </source>
</reference>
<comment type="caution">
    <text evidence="1">The sequence shown here is derived from an EMBL/GenBank/DDBJ whole genome shotgun (WGS) entry which is preliminary data.</text>
</comment>
<sequence length="157" mass="17716">MAYLQINESLTAQCSDAPAVDQVTADWLKWFNNETYETLPLLVGEHTTKSRLGVPTSSYTYTLLCKYHRQNGNFLQCTPVTTLPAHYLIIYRQLQAPANVRCRTPFTLQGVSVMAMKSFCLLEGKLALQYIGRGILLILREGKLALQYIGRGIRRGD</sequence>
<reference evidence="1" key="2">
    <citation type="journal article" date="2014" name="PLoS Genet.">
        <title>Signature gene expression reveals novel clues to the molecular mechanisms of dimorphic transition in Penicillium marneffei.</title>
        <authorList>
            <person name="Yang E."/>
            <person name="Wang G."/>
            <person name="Cai J."/>
            <person name="Woo P.C."/>
            <person name="Lau S.K."/>
            <person name="Yuen K.-Y."/>
            <person name="Chow W.-N."/>
            <person name="Lin X."/>
        </authorList>
    </citation>
    <scope>NUCLEOTIDE SEQUENCE</scope>
    <source>
        <strain evidence="1">PM1</strain>
    </source>
</reference>
<dbReference type="HOGENOM" id="CLU_1679128_0_0_1"/>
<name>A0A093XBF9_TALMA</name>
<protein>
    <submittedName>
        <fullName evidence="1">Uncharacterized protein</fullName>
    </submittedName>
</protein>
<accession>A0A093XBF9</accession>